<keyword evidence="3" id="KW-1185">Reference proteome</keyword>
<reference evidence="2" key="1">
    <citation type="journal article" date="2023" name="Mol. Phylogenet. Evol.">
        <title>Genome-scale phylogeny and comparative genomics of the fungal order Sordariales.</title>
        <authorList>
            <person name="Hensen N."/>
            <person name="Bonometti L."/>
            <person name="Westerberg I."/>
            <person name="Brannstrom I.O."/>
            <person name="Guillou S."/>
            <person name="Cros-Aarteil S."/>
            <person name="Calhoun S."/>
            <person name="Haridas S."/>
            <person name="Kuo A."/>
            <person name="Mondo S."/>
            <person name="Pangilinan J."/>
            <person name="Riley R."/>
            <person name="LaButti K."/>
            <person name="Andreopoulos B."/>
            <person name="Lipzen A."/>
            <person name="Chen C."/>
            <person name="Yan M."/>
            <person name="Daum C."/>
            <person name="Ng V."/>
            <person name="Clum A."/>
            <person name="Steindorff A."/>
            <person name="Ohm R.A."/>
            <person name="Martin F."/>
            <person name="Silar P."/>
            <person name="Natvig D.O."/>
            <person name="Lalanne C."/>
            <person name="Gautier V."/>
            <person name="Ament-Velasquez S.L."/>
            <person name="Kruys A."/>
            <person name="Hutchinson M.I."/>
            <person name="Powell A.J."/>
            <person name="Barry K."/>
            <person name="Miller A.N."/>
            <person name="Grigoriev I.V."/>
            <person name="Debuchy R."/>
            <person name="Gladieux P."/>
            <person name="Hiltunen Thoren M."/>
            <person name="Johannesson H."/>
        </authorList>
    </citation>
    <scope>NUCLEOTIDE SEQUENCE</scope>
    <source>
        <strain evidence="2">CBS 538.74</strain>
    </source>
</reference>
<dbReference type="InterPro" id="IPR052043">
    <property type="entry name" value="PolySaccharide_Degr_Enz"/>
</dbReference>
<organism evidence="2 3">
    <name type="scientific">Chaetomidium leptoderma</name>
    <dbReference type="NCBI Taxonomy" id="669021"/>
    <lineage>
        <taxon>Eukaryota</taxon>
        <taxon>Fungi</taxon>
        <taxon>Dikarya</taxon>
        <taxon>Ascomycota</taxon>
        <taxon>Pezizomycotina</taxon>
        <taxon>Sordariomycetes</taxon>
        <taxon>Sordariomycetidae</taxon>
        <taxon>Sordariales</taxon>
        <taxon>Chaetomiaceae</taxon>
        <taxon>Chaetomidium</taxon>
    </lineage>
</organism>
<dbReference type="PANTHER" id="PTHR33886">
    <property type="entry name" value="UNSATURATED RHAMNOGALACTURONAN HYDROLASE (EUROFUNG)"/>
    <property type="match status" value="1"/>
</dbReference>
<dbReference type="PANTHER" id="PTHR33886:SF8">
    <property type="entry name" value="UNSATURATED RHAMNOGALACTURONAN HYDROLASE (EUROFUNG)"/>
    <property type="match status" value="1"/>
</dbReference>
<evidence type="ECO:0000313" key="3">
    <source>
        <dbReference type="Proteomes" id="UP001302745"/>
    </source>
</evidence>
<dbReference type="InterPro" id="IPR010905">
    <property type="entry name" value="Glyco_hydro_88"/>
</dbReference>
<dbReference type="AlphaFoldDB" id="A0AAN6ZVZ8"/>
<name>A0AAN6ZVZ8_9PEZI</name>
<dbReference type="Proteomes" id="UP001302745">
    <property type="component" value="Unassembled WGS sequence"/>
</dbReference>
<dbReference type="Pfam" id="PF07470">
    <property type="entry name" value="Glyco_hydro_88"/>
    <property type="match status" value="1"/>
</dbReference>
<dbReference type="GO" id="GO:0005975">
    <property type="term" value="P:carbohydrate metabolic process"/>
    <property type="evidence" value="ECO:0007669"/>
    <property type="project" value="InterPro"/>
</dbReference>
<keyword evidence="1" id="KW-0378">Hydrolase</keyword>
<dbReference type="InterPro" id="IPR008928">
    <property type="entry name" value="6-hairpin_glycosidase_sf"/>
</dbReference>
<evidence type="ECO:0000313" key="2">
    <source>
        <dbReference type="EMBL" id="KAK4150891.1"/>
    </source>
</evidence>
<reference evidence="2" key="2">
    <citation type="submission" date="2023-05" db="EMBL/GenBank/DDBJ databases">
        <authorList>
            <consortium name="Lawrence Berkeley National Laboratory"/>
            <person name="Steindorff A."/>
            <person name="Hensen N."/>
            <person name="Bonometti L."/>
            <person name="Westerberg I."/>
            <person name="Brannstrom I.O."/>
            <person name="Guillou S."/>
            <person name="Cros-Aarteil S."/>
            <person name="Calhoun S."/>
            <person name="Haridas S."/>
            <person name="Kuo A."/>
            <person name="Mondo S."/>
            <person name="Pangilinan J."/>
            <person name="Riley R."/>
            <person name="Labutti K."/>
            <person name="Andreopoulos B."/>
            <person name="Lipzen A."/>
            <person name="Chen C."/>
            <person name="Yanf M."/>
            <person name="Daum C."/>
            <person name="Ng V."/>
            <person name="Clum A."/>
            <person name="Ohm R."/>
            <person name="Martin F."/>
            <person name="Silar P."/>
            <person name="Natvig D."/>
            <person name="Lalanne C."/>
            <person name="Gautier V."/>
            <person name="Ament-Velasquez S.L."/>
            <person name="Kruys A."/>
            <person name="Hutchinson M.I."/>
            <person name="Powell A.J."/>
            <person name="Barry K."/>
            <person name="Miller A.N."/>
            <person name="Grigoriev I.V."/>
            <person name="Debuchy R."/>
            <person name="Gladieux P."/>
            <person name="Thoren M.H."/>
            <person name="Johannesson H."/>
        </authorList>
    </citation>
    <scope>NUCLEOTIDE SEQUENCE</scope>
    <source>
        <strain evidence="2">CBS 538.74</strain>
    </source>
</reference>
<protein>
    <submittedName>
        <fullName evidence="2">Six-hairpin glycosidase-like protein</fullName>
    </submittedName>
</protein>
<gene>
    <name evidence="2" type="ORF">C8A00DRAFT_45786</name>
</gene>
<evidence type="ECO:0000256" key="1">
    <source>
        <dbReference type="ARBA" id="ARBA00022801"/>
    </source>
</evidence>
<dbReference type="SUPFAM" id="SSF48208">
    <property type="entry name" value="Six-hairpin glycosidases"/>
    <property type="match status" value="1"/>
</dbReference>
<dbReference type="GO" id="GO:0016798">
    <property type="term" value="F:hydrolase activity, acting on glycosyl bonds"/>
    <property type="evidence" value="ECO:0007669"/>
    <property type="project" value="UniProtKB-KW"/>
</dbReference>
<dbReference type="InterPro" id="IPR012341">
    <property type="entry name" value="6hp_glycosidase-like_sf"/>
</dbReference>
<proteinExistence type="predicted"/>
<dbReference type="EMBL" id="MU857044">
    <property type="protein sequence ID" value="KAK4150891.1"/>
    <property type="molecule type" value="Genomic_DNA"/>
</dbReference>
<keyword evidence="2" id="KW-0326">Glycosidase</keyword>
<dbReference type="Gene3D" id="1.50.10.10">
    <property type="match status" value="1"/>
</dbReference>
<comment type="caution">
    <text evidence="2">The sequence shown here is derived from an EMBL/GenBank/DDBJ whole genome shotgun (WGS) entry which is preliminary data.</text>
</comment>
<accession>A0AAN6ZVZ8</accession>
<sequence>MPTSYHGVTSSSVHAKIELLISAMVNIQDKTGEFLLTLPDGRVIDTKGWQDWEWTHGIGLYGIWQYYQLTNSPAHLALIEDWFAARFAAGGTTKNINTMAVFLTLACVYERTRNPAYVPWLDSWAEWAYHDLARTRHGGMQHTTYLDENRGQLWDDTLMMTVLPLAKIGLVLGRRHYVDEAKRQFLLHVQYLFDAKTGLFFHGWEFAGAAAAEEGRSGGGHHFAEARWARGNSWLTIAVPEFLELLREGGVEDPALEAFLKSTLLAQCEALGPLQEASTGLWRTLLDVAEQEGSYPEASATAGFAFGVLKGQRKKYLGGEFEDMAVKAVKGVLANISEDGELLNTSFGTGMGRDLQHYKDIPVTSMPYGQAMAIMALAEFARRFI</sequence>